<protein>
    <submittedName>
        <fullName evidence="4">Phosphopantetheine-binding protein</fullName>
    </submittedName>
</protein>
<dbReference type="EMBL" id="CP030850">
    <property type="protein sequence ID" value="AXE19650.1"/>
    <property type="molecule type" value="Genomic_DNA"/>
</dbReference>
<dbReference type="AlphaFoldDB" id="A0A344TLX9"/>
<gene>
    <name evidence="4" type="ORF">DR864_18865</name>
</gene>
<organism evidence="4 5">
    <name type="scientific">Runella rosea</name>
    <dbReference type="NCBI Taxonomy" id="2259595"/>
    <lineage>
        <taxon>Bacteria</taxon>
        <taxon>Pseudomonadati</taxon>
        <taxon>Bacteroidota</taxon>
        <taxon>Cytophagia</taxon>
        <taxon>Cytophagales</taxon>
        <taxon>Spirosomataceae</taxon>
        <taxon>Runella</taxon>
    </lineage>
</organism>
<dbReference type="PANTHER" id="PTHR20863:SF76">
    <property type="entry name" value="CARRIER DOMAIN-CONTAINING PROTEIN"/>
    <property type="match status" value="1"/>
</dbReference>
<keyword evidence="5" id="KW-1185">Reference proteome</keyword>
<dbReference type="RefSeq" id="WP_114068418.1">
    <property type="nucleotide sequence ID" value="NZ_CP030850.1"/>
</dbReference>
<sequence>MKERILTILEDFGVERRSVTDNVHFVKDLGFDSLDTVDLMMKLEKEFGLRIPDEDYHKLSTLNKLMVYLEEEQSVMYEAA</sequence>
<dbReference type="OrthoDB" id="9804551at2"/>
<dbReference type="GO" id="GO:0000036">
    <property type="term" value="F:acyl carrier activity"/>
    <property type="evidence" value="ECO:0007669"/>
    <property type="project" value="TreeGrafter"/>
</dbReference>
<keyword evidence="1" id="KW-0596">Phosphopantetheine</keyword>
<feature type="domain" description="Carrier" evidence="3">
    <location>
        <begin position="1"/>
        <end position="73"/>
    </location>
</feature>
<dbReference type="SUPFAM" id="SSF47336">
    <property type="entry name" value="ACP-like"/>
    <property type="match status" value="1"/>
</dbReference>
<evidence type="ECO:0000313" key="5">
    <source>
        <dbReference type="Proteomes" id="UP000251993"/>
    </source>
</evidence>
<dbReference type="InterPro" id="IPR009081">
    <property type="entry name" value="PP-bd_ACP"/>
</dbReference>
<dbReference type="PROSITE" id="PS50075">
    <property type="entry name" value="CARRIER"/>
    <property type="match status" value="1"/>
</dbReference>
<dbReference type="KEGG" id="run:DR864_18865"/>
<evidence type="ECO:0000256" key="1">
    <source>
        <dbReference type="ARBA" id="ARBA00022450"/>
    </source>
</evidence>
<dbReference type="Proteomes" id="UP000251993">
    <property type="component" value="Chromosome"/>
</dbReference>
<dbReference type="Gene3D" id="1.10.1200.10">
    <property type="entry name" value="ACP-like"/>
    <property type="match status" value="1"/>
</dbReference>
<keyword evidence="2" id="KW-0597">Phosphoprotein</keyword>
<dbReference type="PANTHER" id="PTHR20863">
    <property type="entry name" value="ACYL CARRIER PROTEIN"/>
    <property type="match status" value="1"/>
</dbReference>
<dbReference type="NCBIfam" id="NF002148">
    <property type="entry name" value="PRK00982.1-2"/>
    <property type="match status" value="1"/>
</dbReference>
<accession>A0A344TLX9</accession>
<evidence type="ECO:0000259" key="3">
    <source>
        <dbReference type="PROSITE" id="PS50075"/>
    </source>
</evidence>
<dbReference type="InterPro" id="IPR003231">
    <property type="entry name" value="ACP"/>
</dbReference>
<reference evidence="4 5" key="1">
    <citation type="submission" date="2018-07" db="EMBL/GenBank/DDBJ databases">
        <title>Genome sequencing of Runella.</title>
        <authorList>
            <person name="Baek M.-G."/>
            <person name="Yi H."/>
        </authorList>
    </citation>
    <scope>NUCLEOTIDE SEQUENCE [LARGE SCALE GENOMIC DNA]</scope>
    <source>
        <strain evidence="4 5">HYN0085</strain>
    </source>
</reference>
<evidence type="ECO:0000256" key="2">
    <source>
        <dbReference type="ARBA" id="ARBA00022553"/>
    </source>
</evidence>
<evidence type="ECO:0000313" key="4">
    <source>
        <dbReference type="EMBL" id="AXE19650.1"/>
    </source>
</evidence>
<dbReference type="Pfam" id="PF00550">
    <property type="entry name" value="PP-binding"/>
    <property type="match status" value="1"/>
</dbReference>
<proteinExistence type="predicted"/>
<dbReference type="InterPro" id="IPR036736">
    <property type="entry name" value="ACP-like_sf"/>
</dbReference>
<name>A0A344TLX9_9BACT</name>
<dbReference type="GO" id="GO:0000035">
    <property type="term" value="F:acyl binding"/>
    <property type="evidence" value="ECO:0007669"/>
    <property type="project" value="TreeGrafter"/>
</dbReference>